<evidence type="ECO:0000313" key="3">
    <source>
        <dbReference type="EMBL" id="GAA4389313.1"/>
    </source>
</evidence>
<evidence type="ECO:0000256" key="2">
    <source>
        <dbReference type="ARBA" id="ARBA00022679"/>
    </source>
</evidence>
<comment type="caution">
    <text evidence="3">The sequence shown here is derived from an EMBL/GenBank/DDBJ whole genome shotgun (WGS) entry which is preliminary data.</text>
</comment>
<organism evidence="3 4">
    <name type="scientific">Ornithinibacter aureus</name>
    <dbReference type="NCBI Taxonomy" id="622664"/>
    <lineage>
        <taxon>Bacteria</taxon>
        <taxon>Bacillati</taxon>
        <taxon>Actinomycetota</taxon>
        <taxon>Actinomycetes</taxon>
        <taxon>Micrococcales</taxon>
        <taxon>Intrasporangiaceae</taxon>
        <taxon>Ornithinibacter</taxon>
    </lineage>
</organism>
<dbReference type="EMBL" id="BAABFX010000010">
    <property type="protein sequence ID" value="GAA4389313.1"/>
    <property type="molecule type" value="Genomic_DNA"/>
</dbReference>
<dbReference type="PANTHER" id="PTHR12049">
    <property type="entry name" value="PROTEIN ARGININE METHYLTRANSFERASE NDUFAF7, MITOCHONDRIAL"/>
    <property type="match status" value="1"/>
</dbReference>
<dbReference type="PANTHER" id="PTHR12049:SF7">
    <property type="entry name" value="PROTEIN ARGININE METHYLTRANSFERASE NDUFAF7, MITOCHONDRIAL"/>
    <property type="match status" value="1"/>
</dbReference>
<proteinExistence type="predicted"/>
<dbReference type="GO" id="GO:0008168">
    <property type="term" value="F:methyltransferase activity"/>
    <property type="evidence" value="ECO:0007669"/>
    <property type="project" value="UniProtKB-KW"/>
</dbReference>
<dbReference type="InterPro" id="IPR029063">
    <property type="entry name" value="SAM-dependent_MTases_sf"/>
</dbReference>
<name>A0ABP8JE78_9MICO</name>
<keyword evidence="1 3" id="KW-0489">Methyltransferase</keyword>
<dbReference type="GO" id="GO:0032259">
    <property type="term" value="P:methylation"/>
    <property type="evidence" value="ECO:0007669"/>
    <property type="project" value="UniProtKB-KW"/>
</dbReference>
<evidence type="ECO:0000313" key="4">
    <source>
        <dbReference type="Proteomes" id="UP001500390"/>
    </source>
</evidence>
<dbReference type="Proteomes" id="UP001500390">
    <property type="component" value="Unassembled WGS sequence"/>
</dbReference>
<dbReference type="InterPro" id="IPR003788">
    <property type="entry name" value="NDUFAF7"/>
</dbReference>
<keyword evidence="2" id="KW-0808">Transferase</keyword>
<gene>
    <name evidence="3" type="ORF">GCM10023153_05420</name>
</gene>
<dbReference type="Gene3D" id="3.40.50.12710">
    <property type="match status" value="1"/>
</dbReference>
<keyword evidence="4" id="KW-1185">Reference proteome</keyword>
<dbReference type="SUPFAM" id="SSF53335">
    <property type="entry name" value="S-adenosyl-L-methionine-dependent methyltransferases"/>
    <property type="match status" value="1"/>
</dbReference>
<accession>A0ABP8JE78</accession>
<evidence type="ECO:0000256" key="1">
    <source>
        <dbReference type="ARBA" id="ARBA00022603"/>
    </source>
</evidence>
<sequence>MPSTIEHATAYRAGVKVAWRQAWHDALYGEAGFYRRGEGPAGHFTTSTHGALGVVFAGAIAHLADREGATHVVDIGCGRGELLTHLHEARPDLALTGVDVVSRPNGIPDAVAWLRSPGGGSLPPGLDGLTDVLVVAHEWLDVVPCTVAEVVAPGQLAVVVADPTTGEEEPGEVPTDQEIAWCAQHWPVDDLPVGARVEVGSTRDAAWSDLVSRVRRGAVLAVDYGHLRADRPTHGTLAAYRAGAFVAPVPDGSCDLTAHVAVDSLDHDELRTQRDALRALGVKAALPEHESARTDPAGYVAALARSSAAAVLTAPNGLGAFHWVLRRCDPAGTRAGTAD</sequence>
<reference evidence="4" key="1">
    <citation type="journal article" date="2019" name="Int. J. Syst. Evol. Microbiol.">
        <title>The Global Catalogue of Microorganisms (GCM) 10K type strain sequencing project: providing services to taxonomists for standard genome sequencing and annotation.</title>
        <authorList>
            <consortium name="The Broad Institute Genomics Platform"/>
            <consortium name="The Broad Institute Genome Sequencing Center for Infectious Disease"/>
            <person name="Wu L."/>
            <person name="Ma J."/>
        </authorList>
    </citation>
    <scope>NUCLEOTIDE SEQUENCE [LARGE SCALE GENOMIC DNA]</scope>
    <source>
        <strain evidence="4">JCM 17738</strain>
    </source>
</reference>
<dbReference type="Pfam" id="PF02636">
    <property type="entry name" value="Methyltransf_28"/>
    <property type="match status" value="1"/>
</dbReference>
<protein>
    <submittedName>
        <fullName evidence="3">SAM-dependent methyltransferase</fullName>
    </submittedName>
</protein>
<dbReference type="InterPro" id="IPR038375">
    <property type="entry name" value="NDUFAF7_sf"/>
</dbReference>